<keyword evidence="4" id="KW-0496">Mitochondrion</keyword>
<dbReference type="PANTHER" id="PTHR37799:SF1">
    <property type="entry name" value="SMALL RIBOSOMAL SUBUNIT PROTEIN MS23"/>
    <property type="match status" value="1"/>
</dbReference>
<evidence type="ECO:0000256" key="5">
    <source>
        <dbReference type="ARBA" id="ARBA00023274"/>
    </source>
</evidence>
<dbReference type="InterPro" id="IPR016939">
    <property type="entry name" value="Ribosomal_mS23_fun"/>
</dbReference>
<keyword evidence="3" id="KW-0689">Ribosomal protein</keyword>
<evidence type="ECO:0000256" key="4">
    <source>
        <dbReference type="ARBA" id="ARBA00023128"/>
    </source>
</evidence>
<reference evidence="8" key="1">
    <citation type="submission" date="2022-07" db="EMBL/GenBank/DDBJ databases">
        <title>Phylogenomic reconstructions and comparative analyses of Kickxellomycotina fungi.</title>
        <authorList>
            <person name="Reynolds N.K."/>
            <person name="Stajich J.E."/>
            <person name="Barry K."/>
            <person name="Grigoriev I.V."/>
            <person name="Crous P."/>
            <person name="Smith M.E."/>
        </authorList>
    </citation>
    <scope>NUCLEOTIDE SEQUENCE</scope>
    <source>
        <strain evidence="8">NRRL 1566</strain>
    </source>
</reference>
<dbReference type="GO" id="GO:0003735">
    <property type="term" value="F:structural constituent of ribosome"/>
    <property type="evidence" value="ECO:0007669"/>
    <property type="project" value="InterPro"/>
</dbReference>
<keyword evidence="9" id="KW-1185">Reference proteome</keyword>
<evidence type="ECO:0000256" key="7">
    <source>
        <dbReference type="ARBA" id="ARBA00035421"/>
    </source>
</evidence>
<protein>
    <recommendedName>
        <fullName evidence="6">Small ribosomal subunit protein mS23</fullName>
    </recommendedName>
    <alternativeName>
        <fullName evidence="7">37S ribosomal protein S25, mitochondrial</fullName>
    </alternativeName>
</protein>
<proteinExistence type="inferred from homology"/>
<evidence type="ECO:0000256" key="3">
    <source>
        <dbReference type="ARBA" id="ARBA00022980"/>
    </source>
</evidence>
<sequence length="254" mass="29434">MYKKPSAARGIKQAYEHLLSANLRDKVPPWLHAMRSTPPADSLVRDPSLFSTCGKFEFESDSQAKSQSGTAQHTRIKRTLPPGCVSIHHKKACLRSRSNKPPKIEFPEDRLRKEFYRNHPFERHRPRSLLETTGKNPQIWNKLSDGTSQITGENVIRYQYYLMQTKGMSKQDAYIQATDEFYAIRAREEMNAKIAYQEACFYGAQRLKKPFSSMQLVQEDVEIRKSASAFETRDEEQRMRETLTEKMFTASEGE</sequence>
<dbReference type="Proteomes" id="UP001139887">
    <property type="component" value="Unassembled WGS sequence"/>
</dbReference>
<evidence type="ECO:0000256" key="1">
    <source>
        <dbReference type="ARBA" id="ARBA00004173"/>
    </source>
</evidence>
<comment type="caution">
    <text evidence="8">The sequence shown here is derived from an EMBL/GenBank/DDBJ whole genome shotgun (WGS) entry which is preliminary data.</text>
</comment>
<evidence type="ECO:0000256" key="2">
    <source>
        <dbReference type="ARBA" id="ARBA00009864"/>
    </source>
</evidence>
<organism evidence="8 9">
    <name type="scientific">Coemansia brasiliensis</name>
    <dbReference type="NCBI Taxonomy" id="2650707"/>
    <lineage>
        <taxon>Eukaryota</taxon>
        <taxon>Fungi</taxon>
        <taxon>Fungi incertae sedis</taxon>
        <taxon>Zoopagomycota</taxon>
        <taxon>Kickxellomycotina</taxon>
        <taxon>Kickxellomycetes</taxon>
        <taxon>Kickxellales</taxon>
        <taxon>Kickxellaceae</taxon>
        <taxon>Coemansia</taxon>
    </lineage>
</organism>
<dbReference type="EMBL" id="JANBUW010000044">
    <property type="protein sequence ID" value="KAJ2850100.1"/>
    <property type="molecule type" value="Genomic_DNA"/>
</dbReference>
<evidence type="ECO:0000313" key="9">
    <source>
        <dbReference type="Proteomes" id="UP001139887"/>
    </source>
</evidence>
<dbReference type="Pfam" id="PF13741">
    <property type="entry name" value="MRP-S25"/>
    <property type="match status" value="1"/>
</dbReference>
<gene>
    <name evidence="8" type="primary">RSM25</name>
    <name evidence="8" type="ORF">IWW36_002155</name>
</gene>
<dbReference type="PANTHER" id="PTHR37799">
    <property type="entry name" value="37S RIBOSOMAL PROTEIN S25, MITOCHONDRIAL"/>
    <property type="match status" value="1"/>
</dbReference>
<keyword evidence="5" id="KW-0687">Ribonucleoprotein</keyword>
<accession>A0A9W8M0W9</accession>
<evidence type="ECO:0000313" key="8">
    <source>
        <dbReference type="EMBL" id="KAJ2850100.1"/>
    </source>
</evidence>
<dbReference type="AlphaFoldDB" id="A0A9W8M0W9"/>
<evidence type="ECO:0000256" key="6">
    <source>
        <dbReference type="ARBA" id="ARBA00035137"/>
    </source>
</evidence>
<name>A0A9W8M0W9_9FUNG</name>
<dbReference type="GO" id="GO:0005763">
    <property type="term" value="C:mitochondrial small ribosomal subunit"/>
    <property type="evidence" value="ECO:0007669"/>
    <property type="project" value="InterPro"/>
</dbReference>
<dbReference type="OrthoDB" id="5542239at2759"/>
<comment type="similarity">
    <text evidence="2">Belongs to the mitochondrion-specific ribosomal protein mS23 family.</text>
</comment>
<comment type="subcellular location">
    <subcellularLocation>
        <location evidence="1">Mitochondrion</location>
    </subcellularLocation>
</comment>